<dbReference type="CDD" id="cd16917">
    <property type="entry name" value="HATPase_UhpB-NarQ-NarX-like"/>
    <property type="match status" value="1"/>
</dbReference>
<evidence type="ECO:0000256" key="4">
    <source>
        <dbReference type="ARBA" id="ARBA00022679"/>
    </source>
</evidence>
<dbReference type="SUPFAM" id="SSF55874">
    <property type="entry name" value="ATPase domain of HSP90 chaperone/DNA topoisomerase II/histidine kinase"/>
    <property type="match status" value="1"/>
</dbReference>
<dbReference type="OrthoDB" id="5241729at2"/>
<dbReference type="EC" id="2.7.13.3" evidence="2"/>
<dbReference type="AlphaFoldDB" id="A0A6L3VTF5"/>
<comment type="catalytic activity">
    <reaction evidence="1">
        <text>ATP + protein L-histidine = ADP + protein N-phospho-L-histidine.</text>
        <dbReference type="EC" id="2.7.13.3"/>
    </reaction>
</comment>
<evidence type="ECO:0000256" key="5">
    <source>
        <dbReference type="ARBA" id="ARBA00022741"/>
    </source>
</evidence>
<comment type="caution">
    <text evidence="11">The sequence shown here is derived from an EMBL/GenBank/DDBJ whole genome shotgun (WGS) entry which is preliminary data.</text>
</comment>
<evidence type="ECO:0000256" key="6">
    <source>
        <dbReference type="ARBA" id="ARBA00022777"/>
    </source>
</evidence>
<keyword evidence="6 11" id="KW-0418">Kinase</keyword>
<keyword evidence="7" id="KW-0067">ATP-binding</keyword>
<organism evidence="11 12">
    <name type="scientific">Actinomadura montaniterrae</name>
    <dbReference type="NCBI Taxonomy" id="1803903"/>
    <lineage>
        <taxon>Bacteria</taxon>
        <taxon>Bacillati</taxon>
        <taxon>Actinomycetota</taxon>
        <taxon>Actinomycetes</taxon>
        <taxon>Streptosporangiales</taxon>
        <taxon>Thermomonosporaceae</taxon>
        <taxon>Actinomadura</taxon>
    </lineage>
</organism>
<dbReference type="GO" id="GO:0046983">
    <property type="term" value="F:protein dimerization activity"/>
    <property type="evidence" value="ECO:0007669"/>
    <property type="project" value="InterPro"/>
</dbReference>
<dbReference type="InterPro" id="IPR003594">
    <property type="entry name" value="HATPase_dom"/>
</dbReference>
<evidence type="ECO:0000256" key="8">
    <source>
        <dbReference type="ARBA" id="ARBA00023012"/>
    </source>
</evidence>
<keyword evidence="3" id="KW-0597">Phosphoprotein</keyword>
<dbReference type="GO" id="GO:0000155">
    <property type="term" value="F:phosphorelay sensor kinase activity"/>
    <property type="evidence" value="ECO:0007669"/>
    <property type="project" value="InterPro"/>
</dbReference>
<dbReference type="GO" id="GO:0016020">
    <property type="term" value="C:membrane"/>
    <property type="evidence" value="ECO:0007669"/>
    <property type="project" value="InterPro"/>
</dbReference>
<evidence type="ECO:0000259" key="10">
    <source>
        <dbReference type="SMART" id="SM00387"/>
    </source>
</evidence>
<keyword evidence="9" id="KW-1133">Transmembrane helix</keyword>
<protein>
    <recommendedName>
        <fullName evidence="2">histidine kinase</fullName>
        <ecNumber evidence="2">2.7.13.3</ecNumber>
    </recommendedName>
</protein>
<feature type="domain" description="Histidine kinase/HSP90-like ATPase" evidence="10">
    <location>
        <begin position="339"/>
        <end position="429"/>
    </location>
</feature>
<dbReference type="EMBL" id="WBMR01000120">
    <property type="protein sequence ID" value="KAB2371675.1"/>
    <property type="molecule type" value="Genomic_DNA"/>
</dbReference>
<dbReference type="InterPro" id="IPR025828">
    <property type="entry name" value="Put_sensor_dom"/>
</dbReference>
<dbReference type="SMART" id="SM00387">
    <property type="entry name" value="HATPase_c"/>
    <property type="match status" value="1"/>
</dbReference>
<gene>
    <name evidence="11" type="ORF">F9B16_31635</name>
</gene>
<accession>A0A6L3VTF5</accession>
<dbReference type="GO" id="GO:0005524">
    <property type="term" value="F:ATP binding"/>
    <property type="evidence" value="ECO:0007669"/>
    <property type="project" value="UniProtKB-KW"/>
</dbReference>
<evidence type="ECO:0000256" key="7">
    <source>
        <dbReference type="ARBA" id="ARBA00022840"/>
    </source>
</evidence>
<keyword evidence="12" id="KW-1185">Reference proteome</keyword>
<dbReference type="Pfam" id="PF07730">
    <property type="entry name" value="HisKA_3"/>
    <property type="match status" value="1"/>
</dbReference>
<keyword evidence="8" id="KW-0902">Two-component regulatory system</keyword>
<dbReference type="PANTHER" id="PTHR24421:SF10">
    <property type="entry name" value="NITRATE_NITRITE SENSOR PROTEIN NARQ"/>
    <property type="match status" value="1"/>
</dbReference>
<feature type="transmembrane region" description="Helical" evidence="9">
    <location>
        <begin position="24"/>
        <end position="54"/>
    </location>
</feature>
<keyword evidence="4" id="KW-0808">Transferase</keyword>
<evidence type="ECO:0000256" key="9">
    <source>
        <dbReference type="SAM" id="Phobius"/>
    </source>
</evidence>
<feature type="transmembrane region" description="Helical" evidence="9">
    <location>
        <begin position="114"/>
        <end position="140"/>
    </location>
</feature>
<evidence type="ECO:0000313" key="12">
    <source>
        <dbReference type="Proteomes" id="UP000483004"/>
    </source>
</evidence>
<feature type="transmembrane region" description="Helical" evidence="9">
    <location>
        <begin position="177"/>
        <end position="195"/>
    </location>
</feature>
<dbReference type="InterPro" id="IPR036890">
    <property type="entry name" value="HATPase_C_sf"/>
</dbReference>
<keyword evidence="9" id="KW-0472">Membrane</keyword>
<dbReference type="Pfam" id="PF02518">
    <property type="entry name" value="HATPase_c"/>
    <property type="match status" value="1"/>
</dbReference>
<dbReference type="Gene3D" id="1.20.5.1930">
    <property type="match status" value="1"/>
</dbReference>
<dbReference type="InterPro" id="IPR050482">
    <property type="entry name" value="Sensor_HK_TwoCompSys"/>
</dbReference>
<keyword evidence="9" id="KW-0812">Transmembrane</keyword>
<proteinExistence type="predicted"/>
<dbReference type="Proteomes" id="UP000483004">
    <property type="component" value="Unassembled WGS sequence"/>
</dbReference>
<evidence type="ECO:0000256" key="1">
    <source>
        <dbReference type="ARBA" id="ARBA00000085"/>
    </source>
</evidence>
<evidence type="ECO:0000313" key="11">
    <source>
        <dbReference type="EMBL" id="KAB2371675.1"/>
    </source>
</evidence>
<dbReference type="InterPro" id="IPR011712">
    <property type="entry name" value="Sig_transdc_His_kin_sub3_dim/P"/>
</dbReference>
<dbReference type="Gene3D" id="3.30.565.10">
    <property type="entry name" value="Histidine kinase-like ATPase, C-terminal domain"/>
    <property type="match status" value="1"/>
</dbReference>
<keyword evidence="5" id="KW-0547">Nucleotide-binding</keyword>
<sequence>MNERPGSETPWQRWIRAPWRGLGLWLLGIPATFVGLWFITVVSLISGFVGILLFPSATMALRKQLDVYRDRIERCTGHRIERPYLPEPAPEPGLKGSVRRFVTLARDPATWRDYLWVAADPFVALFTAALPGLLILYGLWGYAVATFAGGMIGHYGGSDWYAYIHVTEGYGRDTGRVVSTAVVATLCIAAGYLLGPTMMRVYGRWGEAVLGPTEKSRLALRVRHLTETRSDAVDASAAELRRIERDLHDGAQARLVAMGMSLGAIEHLLDKDPEKARILLAQTRESSAKALHELRDLVRGIHPPVLADRGIGDAVKALALDHPLHVEVAADLPARPEPPVESAAYFAVSEILTNAAKHSGASRVWVDMRHERGMLRITVTDDGRGGASLDGGTGLRGIERRIGTFDGVLALNSPVGGPTIVTLELPCALSSPKTSPS</sequence>
<evidence type="ECO:0000256" key="2">
    <source>
        <dbReference type="ARBA" id="ARBA00012438"/>
    </source>
</evidence>
<name>A0A6L3VTF5_9ACTN</name>
<reference evidence="11 12" key="1">
    <citation type="submission" date="2019-09" db="EMBL/GenBank/DDBJ databases">
        <title>Actinomadura physcomitrii sp. nov., a novel actinomycete isolated from moss [Physcomitrium sphaericum (Ludw) Fuernr].</title>
        <authorList>
            <person name="Liu C."/>
            <person name="Zhuang X."/>
        </authorList>
    </citation>
    <scope>NUCLEOTIDE SEQUENCE [LARGE SCALE GENOMIC DNA]</scope>
    <source>
        <strain evidence="11 12">CYP1-1B</strain>
    </source>
</reference>
<evidence type="ECO:0000256" key="3">
    <source>
        <dbReference type="ARBA" id="ARBA00022553"/>
    </source>
</evidence>
<dbReference type="PANTHER" id="PTHR24421">
    <property type="entry name" value="NITRATE/NITRITE SENSOR PROTEIN NARX-RELATED"/>
    <property type="match status" value="1"/>
</dbReference>
<dbReference type="Pfam" id="PF13796">
    <property type="entry name" value="Sensor"/>
    <property type="match status" value="1"/>
</dbReference>